<dbReference type="OrthoDB" id="1896086at2759"/>
<dbReference type="PROSITE" id="PS00138">
    <property type="entry name" value="SUBTILASE_SER"/>
    <property type="match status" value="1"/>
</dbReference>
<dbReference type="InterPro" id="IPR015500">
    <property type="entry name" value="Peptidase_S8_subtilisin-rel"/>
</dbReference>
<dbReference type="InterPro" id="IPR022398">
    <property type="entry name" value="Peptidase_S8_His-AS"/>
</dbReference>
<proteinExistence type="inferred from homology"/>
<dbReference type="AlphaFoldDB" id="A0A3D8SSB7"/>
<protein>
    <recommendedName>
        <fullName evidence="7">Peptidase S8/S53 domain-containing protein</fullName>
    </recommendedName>
</protein>
<comment type="caution">
    <text evidence="8">The sequence shown here is derived from an EMBL/GenBank/DDBJ whole genome shotgun (WGS) entry which is preliminary data.</text>
</comment>
<keyword evidence="3 5" id="KW-0378">Hydrolase</keyword>
<dbReference type="SUPFAM" id="SSF52743">
    <property type="entry name" value="Subtilisin-like"/>
    <property type="match status" value="1"/>
</dbReference>
<dbReference type="InterPro" id="IPR023828">
    <property type="entry name" value="Peptidase_S8_Ser-AS"/>
</dbReference>
<dbReference type="Pfam" id="PF00082">
    <property type="entry name" value="Peptidase_S8"/>
    <property type="match status" value="1"/>
</dbReference>
<name>A0A3D8SSB7_9HELO</name>
<feature type="active site" description="Charge relay system" evidence="5">
    <location>
        <position position="317"/>
    </location>
</feature>
<gene>
    <name evidence="8" type="ORF">BP6252_01156</name>
</gene>
<dbReference type="Proteomes" id="UP000256645">
    <property type="component" value="Unassembled WGS sequence"/>
</dbReference>
<dbReference type="PANTHER" id="PTHR43806">
    <property type="entry name" value="PEPTIDASE S8"/>
    <property type="match status" value="1"/>
</dbReference>
<feature type="active site" description="Charge relay system" evidence="5">
    <location>
        <position position="113"/>
    </location>
</feature>
<feature type="domain" description="Peptidase S8/S53" evidence="7">
    <location>
        <begin position="104"/>
        <end position="341"/>
    </location>
</feature>
<dbReference type="PANTHER" id="PTHR43806:SF11">
    <property type="entry name" value="CEREVISIN-RELATED"/>
    <property type="match status" value="1"/>
</dbReference>
<dbReference type="PROSITE" id="PS00137">
    <property type="entry name" value="SUBTILASE_HIS"/>
    <property type="match status" value="1"/>
</dbReference>
<reference evidence="8 9" key="1">
    <citation type="journal article" date="2018" name="IMA Fungus">
        <title>IMA Genome-F 9: Draft genome sequence of Annulohypoxylon stygium, Aspergillus mulundensis, Berkeleyomyces basicola (syn. Thielaviopsis basicola), Ceratocystis smalleyi, two Cercospora beticola strains, Coleophoma cylindrospora, Fusarium fracticaudum, Phialophora cf. hyalina, and Morchella septimelata.</title>
        <authorList>
            <person name="Wingfield B.D."/>
            <person name="Bills G.F."/>
            <person name="Dong Y."/>
            <person name="Huang W."/>
            <person name="Nel W.J."/>
            <person name="Swalarsk-Parry B.S."/>
            <person name="Vaghefi N."/>
            <person name="Wilken P.M."/>
            <person name="An Z."/>
            <person name="de Beer Z.W."/>
            <person name="De Vos L."/>
            <person name="Chen L."/>
            <person name="Duong T.A."/>
            <person name="Gao Y."/>
            <person name="Hammerbacher A."/>
            <person name="Kikkert J.R."/>
            <person name="Li Y."/>
            <person name="Li H."/>
            <person name="Li K."/>
            <person name="Li Q."/>
            <person name="Liu X."/>
            <person name="Ma X."/>
            <person name="Naidoo K."/>
            <person name="Pethybridge S.J."/>
            <person name="Sun J."/>
            <person name="Steenkamp E.T."/>
            <person name="van der Nest M.A."/>
            <person name="van Wyk S."/>
            <person name="Wingfield M.J."/>
            <person name="Xiong C."/>
            <person name="Yue Q."/>
            <person name="Zhang X."/>
        </authorList>
    </citation>
    <scope>NUCLEOTIDE SEQUENCE [LARGE SCALE GENOMIC DNA]</scope>
    <source>
        <strain evidence="8 9">BP6252</strain>
    </source>
</reference>
<dbReference type="InterPro" id="IPR000209">
    <property type="entry name" value="Peptidase_S8/S53_dom"/>
</dbReference>
<comment type="similarity">
    <text evidence="1 5">Belongs to the peptidase S8 family.</text>
</comment>
<dbReference type="GO" id="GO:0006508">
    <property type="term" value="P:proteolysis"/>
    <property type="evidence" value="ECO:0007669"/>
    <property type="project" value="UniProtKB-KW"/>
</dbReference>
<feature type="compositionally biased region" description="Low complexity" evidence="6">
    <location>
        <begin position="375"/>
        <end position="419"/>
    </location>
</feature>
<keyword evidence="2 5" id="KW-0645">Protease</keyword>
<dbReference type="STRING" id="1849047.A0A3D8SSB7"/>
<evidence type="ECO:0000313" key="8">
    <source>
        <dbReference type="EMBL" id="RDW89124.1"/>
    </source>
</evidence>
<evidence type="ECO:0000259" key="7">
    <source>
        <dbReference type="Pfam" id="PF00082"/>
    </source>
</evidence>
<feature type="compositionally biased region" description="Low complexity" evidence="6">
    <location>
        <begin position="33"/>
        <end position="61"/>
    </location>
</feature>
<dbReference type="InterPro" id="IPR050131">
    <property type="entry name" value="Peptidase_S8_subtilisin-like"/>
</dbReference>
<evidence type="ECO:0000256" key="3">
    <source>
        <dbReference type="ARBA" id="ARBA00022801"/>
    </source>
</evidence>
<dbReference type="PRINTS" id="PR00723">
    <property type="entry name" value="SUBTILISIN"/>
</dbReference>
<accession>A0A3D8SSB7</accession>
<dbReference type="InterPro" id="IPR036852">
    <property type="entry name" value="Peptidase_S8/S53_dom_sf"/>
</dbReference>
<evidence type="ECO:0000256" key="1">
    <source>
        <dbReference type="ARBA" id="ARBA00011073"/>
    </source>
</evidence>
<dbReference type="Gene3D" id="3.40.50.200">
    <property type="entry name" value="Peptidase S8/S53 domain"/>
    <property type="match status" value="1"/>
</dbReference>
<feature type="active site" description="Charge relay system" evidence="5">
    <location>
        <position position="147"/>
    </location>
</feature>
<feature type="region of interest" description="Disordered" evidence="6">
    <location>
        <begin position="33"/>
        <end position="67"/>
    </location>
</feature>
<evidence type="ECO:0000256" key="2">
    <source>
        <dbReference type="ARBA" id="ARBA00022670"/>
    </source>
</evidence>
<dbReference type="GO" id="GO:0004252">
    <property type="term" value="F:serine-type endopeptidase activity"/>
    <property type="evidence" value="ECO:0007669"/>
    <property type="project" value="UniProtKB-UniRule"/>
</dbReference>
<sequence length="618" mass="63388">MWLASLTPDQVTTLSKDNNVETIIPDTQLDSDAAVSSTITSSSTRTSSTSTAHSTPAGPSSVPANKNRAVTLQTDALPELKAMSQPDGVDVNTLAAFAHDTTGGAGITVYVIDTGANPAHSEWINMPGEKRFIFLTPGDTESDPGRHGSCVASKVAGPKFGVAKNANIVIVKLPSVLTMSSVIAALAEVGNDVSQRNLEGKAVINISIGSRVLQTDAATRDNIINAYKLFLASIIAQDIVVVAASGNSRMFGIENVNELPAIFEPDMPIIVVGAIDLEGFRTFYSQGTDAELTVSAPGDVTCAGSSGTGDVELFGTSFASPAVAGLAATLLSLDQFKTQLQVPGKVAENTKALIKSLAFSRVAGEPLVAWNGLDPQAQSSTSSTSSSQPTSSTSSSKPTSTSTKVSTTSSSASTSTSAAPTPKVLYTLDNTITAGTTSCQPTSDFQMQSQTYGFMFQVDNSMQTSIETGTSSQGYFVGSGSSTGTFFYESGGALSICGTNTGTTDLPLKFILTEAPVTPVATPKTSTIFTLNENVDVGTSTCFPTDGAGGGPGTYTFTYSVAAGTLVTIGDSSAGPRYFSGQGSGSGTMLLDISPNSLSICAQNTGGSATVLNLKITQ</sequence>
<dbReference type="EMBL" id="PDLM01000001">
    <property type="protein sequence ID" value="RDW89124.1"/>
    <property type="molecule type" value="Genomic_DNA"/>
</dbReference>
<keyword evidence="9" id="KW-1185">Reference proteome</keyword>
<evidence type="ECO:0000256" key="6">
    <source>
        <dbReference type="SAM" id="MobiDB-lite"/>
    </source>
</evidence>
<evidence type="ECO:0000256" key="5">
    <source>
        <dbReference type="PROSITE-ProRule" id="PRU01240"/>
    </source>
</evidence>
<evidence type="ECO:0000256" key="4">
    <source>
        <dbReference type="ARBA" id="ARBA00022825"/>
    </source>
</evidence>
<feature type="region of interest" description="Disordered" evidence="6">
    <location>
        <begin position="373"/>
        <end position="419"/>
    </location>
</feature>
<evidence type="ECO:0000313" key="9">
    <source>
        <dbReference type="Proteomes" id="UP000256645"/>
    </source>
</evidence>
<keyword evidence="4 5" id="KW-0720">Serine protease</keyword>
<dbReference type="PROSITE" id="PS51892">
    <property type="entry name" value="SUBTILASE"/>
    <property type="match status" value="1"/>
</dbReference>
<organism evidence="8 9">
    <name type="scientific">Coleophoma cylindrospora</name>
    <dbReference type="NCBI Taxonomy" id="1849047"/>
    <lineage>
        <taxon>Eukaryota</taxon>
        <taxon>Fungi</taxon>
        <taxon>Dikarya</taxon>
        <taxon>Ascomycota</taxon>
        <taxon>Pezizomycotina</taxon>
        <taxon>Leotiomycetes</taxon>
        <taxon>Helotiales</taxon>
        <taxon>Dermateaceae</taxon>
        <taxon>Coleophoma</taxon>
    </lineage>
</organism>